<keyword evidence="2" id="KW-1185">Reference proteome</keyword>
<sequence length="124" mass="14344">MVLQNAIHQDKKDDLIKLFMKQFKDNWVNLEELIPYKTIIFHEQHETAEEPSMSSRILLTFLGWCIKISTLPLDNIQRKASRIVNNPVISIQPIDLLALRRGVASPCMLYRGVLRKAIQSHSYG</sequence>
<name>A0A4C1VU97_EUMVA</name>
<organism evidence="1 2">
    <name type="scientific">Eumeta variegata</name>
    <name type="common">Bagworm moth</name>
    <name type="synonym">Eumeta japonica</name>
    <dbReference type="NCBI Taxonomy" id="151549"/>
    <lineage>
        <taxon>Eukaryota</taxon>
        <taxon>Metazoa</taxon>
        <taxon>Ecdysozoa</taxon>
        <taxon>Arthropoda</taxon>
        <taxon>Hexapoda</taxon>
        <taxon>Insecta</taxon>
        <taxon>Pterygota</taxon>
        <taxon>Neoptera</taxon>
        <taxon>Endopterygota</taxon>
        <taxon>Lepidoptera</taxon>
        <taxon>Glossata</taxon>
        <taxon>Ditrysia</taxon>
        <taxon>Tineoidea</taxon>
        <taxon>Psychidae</taxon>
        <taxon>Oiketicinae</taxon>
        <taxon>Eumeta</taxon>
    </lineage>
</organism>
<evidence type="ECO:0000313" key="2">
    <source>
        <dbReference type="Proteomes" id="UP000299102"/>
    </source>
</evidence>
<evidence type="ECO:0000313" key="1">
    <source>
        <dbReference type="EMBL" id="GBP41922.1"/>
    </source>
</evidence>
<dbReference type="AlphaFoldDB" id="A0A4C1VU97"/>
<reference evidence="1 2" key="1">
    <citation type="journal article" date="2019" name="Commun. Biol.">
        <title>The bagworm genome reveals a unique fibroin gene that provides high tensile strength.</title>
        <authorList>
            <person name="Kono N."/>
            <person name="Nakamura H."/>
            <person name="Ohtoshi R."/>
            <person name="Tomita M."/>
            <person name="Numata K."/>
            <person name="Arakawa K."/>
        </authorList>
    </citation>
    <scope>NUCLEOTIDE SEQUENCE [LARGE SCALE GENOMIC DNA]</scope>
</reference>
<protein>
    <submittedName>
        <fullName evidence="1">Uncharacterized protein</fullName>
    </submittedName>
</protein>
<accession>A0A4C1VU97</accession>
<comment type="caution">
    <text evidence="1">The sequence shown here is derived from an EMBL/GenBank/DDBJ whole genome shotgun (WGS) entry which is preliminary data.</text>
</comment>
<dbReference type="EMBL" id="BGZK01000408">
    <property type="protein sequence ID" value="GBP41922.1"/>
    <property type="molecule type" value="Genomic_DNA"/>
</dbReference>
<dbReference type="Proteomes" id="UP000299102">
    <property type="component" value="Unassembled WGS sequence"/>
</dbReference>
<proteinExistence type="predicted"/>
<gene>
    <name evidence="1" type="ORF">EVAR_31685_1</name>
</gene>